<dbReference type="Proteomes" id="UP001500121">
    <property type="component" value="Unassembled WGS sequence"/>
</dbReference>
<gene>
    <name evidence="3" type="ORF">GCM10025783_27100</name>
</gene>
<feature type="chain" id="PRO_5045714543" description="PKD domain-containing protein" evidence="2">
    <location>
        <begin position="26"/>
        <end position="279"/>
    </location>
</feature>
<reference evidence="4" key="1">
    <citation type="journal article" date="2019" name="Int. J. Syst. Evol. Microbiol.">
        <title>The Global Catalogue of Microorganisms (GCM) 10K type strain sequencing project: providing services to taxonomists for standard genome sequencing and annotation.</title>
        <authorList>
            <consortium name="The Broad Institute Genomics Platform"/>
            <consortium name="The Broad Institute Genome Sequencing Center for Infectious Disease"/>
            <person name="Wu L."/>
            <person name="Ma J."/>
        </authorList>
    </citation>
    <scope>NUCLEOTIDE SEQUENCE [LARGE SCALE GENOMIC DNA]</scope>
    <source>
        <strain evidence="4">JCM 19015</strain>
    </source>
</reference>
<evidence type="ECO:0000256" key="1">
    <source>
        <dbReference type="SAM" id="MobiDB-lite"/>
    </source>
</evidence>
<evidence type="ECO:0008006" key="5">
    <source>
        <dbReference type="Google" id="ProtNLM"/>
    </source>
</evidence>
<evidence type="ECO:0000313" key="3">
    <source>
        <dbReference type="EMBL" id="GAA4752813.1"/>
    </source>
</evidence>
<dbReference type="RefSeq" id="WP_345481820.1">
    <property type="nucleotide sequence ID" value="NZ_BAABLP010000006.1"/>
</dbReference>
<dbReference type="EMBL" id="BAABLP010000006">
    <property type="protein sequence ID" value="GAA4752813.1"/>
    <property type="molecule type" value="Genomic_DNA"/>
</dbReference>
<feature type="compositionally biased region" description="Low complexity" evidence="1">
    <location>
        <begin position="48"/>
        <end position="63"/>
    </location>
</feature>
<feature type="compositionally biased region" description="Gly residues" evidence="1">
    <location>
        <begin position="64"/>
        <end position="75"/>
    </location>
</feature>
<keyword evidence="2" id="KW-0732">Signal</keyword>
<accession>A0ABP8ZC87</accession>
<feature type="region of interest" description="Disordered" evidence="1">
    <location>
        <begin position="48"/>
        <end position="80"/>
    </location>
</feature>
<feature type="signal peptide" evidence="2">
    <location>
        <begin position="1"/>
        <end position="25"/>
    </location>
</feature>
<evidence type="ECO:0000313" key="4">
    <source>
        <dbReference type="Proteomes" id="UP001500121"/>
    </source>
</evidence>
<comment type="caution">
    <text evidence="3">The sequence shown here is derived from an EMBL/GenBank/DDBJ whole genome shotgun (WGS) entry which is preliminary data.</text>
</comment>
<name>A0ABP8ZC87_9MICO</name>
<sequence length="279" mass="28450">MVRRIYLLTSAVLLLVLAGSVPLAAADSAACDFTRRLAGLCTSGSTDGTGVDVRGTTTRPGQDGSAGRGGSGAGSSGPARPLTDAELAALLDAVCFGDGACGVRESVALNPLIPAQPAAEPEEGDDAAPVVTIDDLARFLPATAALHAEPNGWAVVGVPANFWAEASPATVAGELLDRAAEVRFTPQAYRFDYGDGSSKTSATAGASWAALGQEELTGTPTSHVYWTRGDVQARVTVVYSAQYRVAGGRWIRVAGAVSGTAPPERVLVVVERTALTTPA</sequence>
<keyword evidence="4" id="KW-1185">Reference proteome</keyword>
<proteinExistence type="predicted"/>
<protein>
    <recommendedName>
        <fullName evidence="5">PKD domain-containing protein</fullName>
    </recommendedName>
</protein>
<evidence type="ECO:0000256" key="2">
    <source>
        <dbReference type="SAM" id="SignalP"/>
    </source>
</evidence>
<organism evidence="3 4">
    <name type="scientific">Amnibacterium soli</name>
    <dbReference type="NCBI Taxonomy" id="1282736"/>
    <lineage>
        <taxon>Bacteria</taxon>
        <taxon>Bacillati</taxon>
        <taxon>Actinomycetota</taxon>
        <taxon>Actinomycetes</taxon>
        <taxon>Micrococcales</taxon>
        <taxon>Microbacteriaceae</taxon>
        <taxon>Amnibacterium</taxon>
    </lineage>
</organism>